<dbReference type="InterPro" id="IPR003692">
    <property type="entry name" value="Hydantoinase_B"/>
</dbReference>
<feature type="domain" description="Hydantoinase B/oxoprolinase" evidence="3">
    <location>
        <begin position="753"/>
        <end position="1294"/>
    </location>
</feature>
<dbReference type="GO" id="GO:0005829">
    <property type="term" value="C:cytosol"/>
    <property type="evidence" value="ECO:0007669"/>
    <property type="project" value="TreeGrafter"/>
</dbReference>
<reference evidence="5" key="1">
    <citation type="submission" date="2014-05" db="EMBL/GenBank/DDBJ databases">
        <title>The genome and life-stage specific transcriptomes of Globodera pallida elucidate key aspects of plant parasitism by a cyst nematode.</title>
        <authorList>
            <person name="Cotton J.A."/>
            <person name="Lilley C.J."/>
            <person name="Jones L.M."/>
            <person name="Kikuchi T."/>
            <person name="Reid A.J."/>
            <person name="Thorpe P."/>
            <person name="Tsai I.J."/>
            <person name="Beasley H."/>
            <person name="Blok V."/>
            <person name="Cock P.J.A."/>
            <person name="Van den Akker S.E."/>
            <person name="Holroyd N."/>
            <person name="Hunt M."/>
            <person name="Mantelin S."/>
            <person name="Naghra H."/>
            <person name="Pain A."/>
            <person name="Palomares-Rius J.E."/>
            <person name="Zarowiecki M."/>
            <person name="Berriman M."/>
            <person name="Jones J.T."/>
            <person name="Urwin P.E."/>
        </authorList>
    </citation>
    <scope>NUCLEOTIDE SEQUENCE [LARGE SCALE GENOMIC DNA]</scope>
    <source>
        <strain evidence="5">Lindley</strain>
    </source>
</reference>
<name>A0A183BQF6_GLOPA</name>
<dbReference type="InterPro" id="IPR045079">
    <property type="entry name" value="Oxoprolinase-like"/>
</dbReference>
<dbReference type="WBParaSite" id="GPLIN_000284200">
    <property type="protein sequence ID" value="GPLIN_000284200"/>
    <property type="gene ID" value="GPLIN_000284200"/>
</dbReference>
<dbReference type="PANTHER" id="PTHR11365:SF2">
    <property type="entry name" value="5-OXOPROLINASE"/>
    <property type="match status" value="1"/>
</dbReference>
<dbReference type="InterPro" id="IPR008040">
    <property type="entry name" value="Hydant_A_N"/>
</dbReference>
<feature type="domain" description="Hydantoinase/oxoprolinase N-terminal" evidence="4">
    <location>
        <begin position="15"/>
        <end position="219"/>
    </location>
</feature>
<protein>
    <submittedName>
        <fullName evidence="6">5-oxoprolinase</fullName>
    </submittedName>
</protein>
<proteinExistence type="inferred from homology"/>
<comment type="similarity">
    <text evidence="1">Belongs to the oxoprolinase family.</text>
</comment>
<dbReference type="PANTHER" id="PTHR11365">
    <property type="entry name" value="5-OXOPROLINASE RELATED"/>
    <property type="match status" value="1"/>
</dbReference>
<accession>A0A183BQF6</accession>
<feature type="domain" description="Hydantoinase A/oxoprolinase" evidence="2">
    <location>
        <begin position="239"/>
        <end position="550"/>
    </location>
</feature>
<evidence type="ECO:0000259" key="2">
    <source>
        <dbReference type="Pfam" id="PF01968"/>
    </source>
</evidence>
<evidence type="ECO:0000259" key="3">
    <source>
        <dbReference type="Pfam" id="PF02538"/>
    </source>
</evidence>
<keyword evidence="5" id="KW-1185">Reference proteome</keyword>
<reference evidence="6" key="2">
    <citation type="submission" date="2016-06" db="UniProtKB">
        <authorList>
            <consortium name="WormBaseParasite"/>
        </authorList>
    </citation>
    <scope>IDENTIFICATION</scope>
</reference>
<organism evidence="5 6">
    <name type="scientific">Globodera pallida</name>
    <name type="common">Potato cyst nematode worm</name>
    <name type="synonym">Heterodera pallida</name>
    <dbReference type="NCBI Taxonomy" id="36090"/>
    <lineage>
        <taxon>Eukaryota</taxon>
        <taxon>Metazoa</taxon>
        <taxon>Ecdysozoa</taxon>
        <taxon>Nematoda</taxon>
        <taxon>Chromadorea</taxon>
        <taxon>Rhabditida</taxon>
        <taxon>Tylenchina</taxon>
        <taxon>Tylenchomorpha</taxon>
        <taxon>Tylenchoidea</taxon>
        <taxon>Heteroderidae</taxon>
        <taxon>Heteroderinae</taxon>
        <taxon>Globodera</taxon>
    </lineage>
</organism>
<evidence type="ECO:0000313" key="5">
    <source>
        <dbReference type="Proteomes" id="UP000050741"/>
    </source>
</evidence>
<dbReference type="Pfam" id="PF05378">
    <property type="entry name" value="Hydant_A_N"/>
    <property type="match status" value="1"/>
</dbReference>
<dbReference type="Proteomes" id="UP000050741">
    <property type="component" value="Unassembled WGS sequence"/>
</dbReference>
<dbReference type="GO" id="GO:0006749">
    <property type="term" value="P:glutathione metabolic process"/>
    <property type="evidence" value="ECO:0007669"/>
    <property type="project" value="TreeGrafter"/>
</dbReference>
<dbReference type="GO" id="GO:0017168">
    <property type="term" value="F:5-oxoprolinase (ATP-hydrolyzing) activity"/>
    <property type="evidence" value="ECO:0007669"/>
    <property type="project" value="TreeGrafter"/>
</dbReference>
<sequence>MATPQQHLEGRRLGFGIDRGGTFTDIFVAYPDGRTGTFKLLSVDRLNYSDAPTEAIRRVLSDYTGHELPRGEPIPTDHIDWIRMGTTVATNALLERNGEPMALLVTRGFKDLLHIGNQSRPNIFDFDIQIPETLYEEVVEVDERVILEDPSCKMEIPGRNVRAQNGQLVIVEKELDDESISHSLRPIFARGIRSLAVLLLHSYIWPDHEEAIGRIAEQIGFTNVSLSSRVVPMIKAVPRGFTSCADAYLTPIIQKYISCFRAGFTGALSGVQLEFMQSDGGLCPVESFIGSRAILSGPAGGVVGVSLTAFDAERPVPVIGFDMGGTSTDVSRYAGQFAHAVDSVTAGITIQAPQLEINTVAAGGGSRLFFRDGLFIVGPESAGSHPGPVCYRKGGFLTVTDANLVLGRILPQFFPHIFGKDECQALDKEASMKAFEELTGEINAQLKQKGRSRISMAEAALGFIQVANETMSRPIRRLTEVGTDPGGQIDSFVKAKGFDTSQHLLSCFGGAGGQHACAIARALGIRRVMVHRHAGVLSAYGLVLADVVNEQQEAYMKALNDENFVEIRDRFVHLEESCRQNLLSQGFSPVDIRFKRVLHLRYDRTDCLLMCSPTEKTGGNCVEDFIVTFEEQYQREFGFTVPGRAVIADDIRVRAVGRRYLLKADSERGQRADEPAPRKSITKCTFSEGELDTGVFDFSELRYGHQIVGPAVVIDKNCTVLIEPKCRAEITPEGNLLIHLPDVPGGGVSAELDPIQLSIFSHRFMSIAEQMGSVLQRSAISTNIKERLDFSCALFGPDGGLVANAPHIPVHLGGMQAAVKFQIDHIGLPNFRTGDVILSNTPRAGGSHLPDLTLITPVFFSDQSAVPDFFVANRGHHSDIGGLVPGSMPPHSTTLAQEGAAFHSFKIVDGGLFKETELVEQLMDPQKVPGCSGTRNLRDNLADLNAQIAANQKGIGLLQELVREYSLPVVKAYMAHIQRNAVDAVRQMLKKVAAEERSRQKGQKILKAQDWMDDGTELRLAVEIDEKTGDALFDFTGTGLQVHSSCNAPPAVLMAAVIYCLRCLVGRDIPLNQGCLEPVKVYVPSGTILSPSEDAAVVGGNVLTSQRLCDVILRAFNAVAASQGCMNNVRPSLLSREFLEFSRQVTFGDAQFGYYETVGGGAGAGPGFNGRSGVHSHMTNTRITDVEVLERRYPVIVRKFTLREGSGGDGKFRGGDGISRHLQFRRPVQLSLLTERRVFAPYGLNGGEPAKKGKNTLCRRRGKTRVNLGAKNSAQMEAGDVLELETPGGGGFGERK</sequence>
<evidence type="ECO:0000259" key="4">
    <source>
        <dbReference type="Pfam" id="PF05378"/>
    </source>
</evidence>
<dbReference type="InterPro" id="IPR002821">
    <property type="entry name" value="Hydantoinase_A"/>
</dbReference>
<evidence type="ECO:0000256" key="1">
    <source>
        <dbReference type="ARBA" id="ARBA00010403"/>
    </source>
</evidence>
<evidence type="ECO:0000313" key="6">
    <source>
        <dbReference type="WBParaSite" id="GPLIN_000284200"/>
    </source>
</evidence>
<dbReference type="Pfam" id="PF01968">
    <property type="entry name" value="Hydantoinase_A"/>
    <property type="match status" value="1"/>
</dbReference>
<dbReference type="Pfam" id="PF02538">
    <property type="entry name" value="Hydantoinase_B"/>
    <property type="match status" value="1"/>
</dbReference>